<dbReference type="EMBL" id="QKQS01000003">
    <property type="protein sequence ID" value="PZA13772.1"/>
    <property type="molecule type" value="Genomic_DNA"/>
</dbReference>
<keyword evidence="4 7" id="KW-0812">Transmembrane</keyword>
<proteinExistence type="inferred from homology"/>
<keyword evidence="5 7" id="KW-1133">Transmembrane helix</keyword>
<sequence>MELARARRCAARLRVHILRAGSHGGATDHHAHPARRAADHSPLLVRTCARPHQAGDRRDQRSVRSQFSDQPDAMGMIELAARMLARLLLRMVGVTLVLVSLSFMMVEYLPGDVAFQVAAARYDVENVTPDVEAAVRRELGLDQPAAVRFGKWLGALARGDLGRSVVTHQPVAAMLDAPLRRTLLLVALSIPISVAFGIPLGLWLGRTPSGLTVAKLSGALASGTPTYVIGLLLVLIVSIKWNMLPSAGYGGAAFLVLPAATLALRGMVRIALFTAVCIAEALEHPSIGFARMKGLGETAVLVGHALPMSSTPIIAFVFATLAAHLEGTAVVEQLFAYPGLGKLLVDSVLARDVPMMQACALVVGMLIVVCNTLAEFSVRLFDRRTRT</sequence>
<comment type="subcellular location">
    <subcellularLocation>
        <location evidence="1 7">Cell membrane</location>
        <topology evidence="1 7">Multi-pass membrane protein</topology>
    </subcellularLocation>
</comment>
<accession>A0A323UKZ6</accession>
<evidence type="ECO:0000313" key="9">
    <source>
        <dbReference type="EMBL" id="PZA13772.1"/>
    </source>
</evidence>
<dbReference type="AlphaFoldDB" id="A0A323UKZ6"/>
<dbReference type="Gene3D" id="1.10.3720.10">
    <property type="entry name" value="MetI-like"/>
    <property type="match status" value="1"/>
</dbReference>
<dbReference type="InterPro" id="IPR000515">
    <property type="entry name" value="MetI-like"/>
</dbReference>
<feature type="transmembrane region" description="Helical" evidence="7">
    <location>
        <begin position="87"/>
        <end position="106"/>
    </location>
</feature>
<reference evidence="9 10" key="1">
    <citation type="submission" date="2018-06" db="EMBL/GenBank/DDBJ databases">
        <title>Draft Whole-Genome Sequence of the purple photosynthetic bacterium Rhodospeudomonas palustris XCP.</title>
        <authorList>
            <person name="Rayyan A."/>
            <person name="Meyer T.E."/>
            <person name="Kyndt J.A."/>
        </authorList>
    </citation>
    <scope>NUCLEOTIDE SEQUENCE [LARGE SCALE GENOMIC DNA]</scope>
    <source>
        <strain evidence="9 10">XCP</strain>
    </source>
</reference>
<feature type="transmembrane region" description="Helical" evidence="7">
    <location>
        <begin position="247"/>
        <end position="264"/>
    </location>
</feature>
<evidence type="ECO:0000313" key="10">
    <source>
        <dbReference type="Proteomes" id="UP000248134"/>
    </source>
</evidence>
<evidence type="ECO:0000256" key="7">
    <source>
        <dbReference type="RuleBase" id="RU363032"/>
    </source>
</evidence>
<keyword evidence="2 7" id="KW-0813">Transport</keyword>
<name>A0A323UKZ6_RHOPL</name>
<dbReference type="CDD" id="cd06261">
    <property type="entry name" value="TM_PBP2"/>
    <property type="match status" value="1"/>
</dbReference>
<evidence type="ECO:0000256" key="6">
    <source>
        <dbReference type="ARBA" id="ARBA00023136"/>
    </source>
</evidence>
<protein>
    <submittedName>
        <fullName evidence="9">ABC transporter permease</fullName>
    </submittedName>
</protein>
<evidence type="ECO:0000259" key="8">
    <source>
        <dbReference type="PROSITE" id="PS50928"/>
    </source>
</evidence>
<gene>
    <name evidence="9" type="ORF">DNX69_01550</name>
</gene>
<dbReference type="GO" id="GO:0071916">
    <property type="term" value="F:dipeptide transmembrane transporter activity"/>
    <property type="evidence" value="ECO:0007669"/>
    <property type="project" value="TreeGrafter"/>
</dbReference>
<evidence type="ECO:0000256" key="4">
    <source>
        <dbReference type="ARBA" id="ARBA00022692"/>
    </source>
</evidence>
<dbReference type="OrthoDB" id="9805855at2"/>
<comment type="caution">
    <text evidence="9">The sequence shown here is derived from an EMBL/GenBank/DDBJ whole genome shotgun (WGS) entry which is preliminary data.</text>
</comment>
<organism evidence="9 10">
    <name type="scientific">Rhodopseudomonas palustris</name>
    <dbReference type="NCBI Taxonomy" id="1076"/>
    <lineage>
        <taxon>Bacteria</taxon>
        <taxon>Pseudomonadati</taxon>
        <taxon>Pseudomonadota</taxon>
        <taxon>Alphaproteobacteria</taxon>
        <taxon>Hyphomicrobiales</taxon>
        <taxon>Nitrobacteraceae</taxon>
        <taxon>Rhodopseudomonas</taxon>
    </lineage>
</organism>
<feature type="transmembrane region" description="Helical" evidence="7">
    <location>
        <begin position="183"/>
        <end position="204"/>
    </location>
</feature>
<evidence type="ECO:0000256" key="5">
    <source>
        <dbReference type="ARBA" id="ARBA00022989"/>
    </source>
</evidence>
<comment type="similarity">
    <text evidence="7">Belongs to the binding-protein-dependent transport system permease family.</text>
</comment>
<keyword evidence="3" id="KW-1003">Cell membrane</keyword>
<feature type="domain" description="ABC transmembrane type-1" evidence="8">
    <location>
        <begin position="179"/>
        <end position="374"/>
    </location>
</feature>
<dbReference type="InterPro" id="IPR035906">
    <property type="entry name" value="MetI-like_sf"/>
</dbReference>
<dbReference type="PROSITE" id="PS50928">
    <property type="entry name" value="ABC_TM1"/>
    <property type="match status" value="1"/>
</dbReference>
<feature type="transmembrane region" description="Helical" evidence="7">
    <location>
        <begin position="355"/>
        <end position="374"/>
    </location>
</feature>
<dbReference type="Proteomes" id="UP000248134">
    <property type="component" value="Unassembled WGS sequence"/>
</dbReference>
<keyword evidence="6 7" id="KW-0472">Membrane</keyword>
<feature type="transmembrane region" description="Helical" evidence="7">
    <location>
        <begin position="216"/>
        <end position="241"/>
    </location>
</feature>
<dbReference type="PANTHER" id="PTHR43163">
    <property type="entry name" value="DIPEPTIDE TRANSPORT SYSTEM PERMEASE PROTEIN DPPB-RELATED"/>
    <property type="match status" value="1"/>
</dbReference>
<dbReference type="SUPFAM" id="SSF161098">
    <property type="entry name" value="MetI-like"/>
    <property type="match status" value="1"/>
</dbReference>
<evidence type="ECO:0000256" key="3">
    <source>
        <dbReference type="ARBA" id="ARBA00022475"/>
    </source>
</evidence>
<dbReference type="PANTHER" id="PTHR43163:SF6">
    <property type="entry name" value="DIPEPTIDE TRANSPORT SYSTEM PERMEASE PROTEIN DPPB-RELATED"/>
    <property type="match status" value="1"/>
</dbReference>
<dbReference type="GO" id="GO:0005886">
    <property type="term" value="C:plasma membrane"/>
    <property type="evidence" value="ECO:0007669"/>
    <property type="project" value="UniProtKB-SubCell"/>
</dbReference>
<evidence type="ECO:0000256" key="1">
    <source>
        <dbReference type="ARBA" id="ARBA00004651"/>
    </source>
</evidence>
<evidence type="ECO:0000256" key="2">
    <source>
        <dbReference type="ARBA" id="ARBA00022448"/>
    </source>
</evidence>
<dbReference type="Pfam" id="PF00528">
    <property type="entry name" value="BPD_transp_1"/>
    <property type="match status" value="1"/>
</dbReference>